<feature type="compositionally biased region" description="Polar residues" evidence="2">
    <location>
        <begin position="60"/>
        <end position="88"/>
    </location>
</feature>
<keyword evidence="1" id="KW-0106">Calcium</keyword>
<keyword evidence="6" id="KW-1185">Reference proteome</keyword>
<evidence type="ECO:0000313" key="5">
    <source>
        <dbReference type="EMBL" id="RUS23788.1"/>
    </source>
</evidence>
<dbReference type="Proteomes" id="UP000274822">
    <property type="component" value="Unassembled WGS sequence"/>
</dbReference>
<dbReference type="InterPro" id="IPR018247">
    <property type="entry name" value="EF_Hand_1_Ca_BS"/>
</dbReference>
<accession>A0A433Q208</accession>
<dbReference type="Gene3D" id="1.10.238.10">
    <property type="entry name" value="EF-hand"/>
    <property type="match status" value="1"/>
</dbReference>
<reference evidence="5 6" key="1">
    <citation type="journal article" date="2018" name="New Phytol.">
        <title>Phylogenomics of Endogonaceae and evolution of mycorrhizas within Mucoromycota.</title>
        <authorList>
            <person name="Chang Y."/>
            <person name="Desiro A."/>
            <person name="Na H."/>
            <person name="Sandor L."/>
            <person name="Lipzen A."/>
            <person name="Clum A."/>
            <person name="Barry K."/>
            <person name="Grigoriev I.V."/>
            <person name="Martin F.M."/>
            <person name="Stajich J.E."/>
            <person name="Smith M.E."/>
            <person name="Bonito G."/>
            <person name="Spatafora J.W."/>
        </authorList>
    </citation>
    <scope>NUCLEOTIDE SEQUENCE [LARGE SCALE GENOMIC DNA]</scope>
    <source>
        <strain evidence="5 6">AD002</strain>
    </source>
</reference>
<evidence type="ECO:0000256" key="2">
    <source>
        <dbReference type="SAM" id="MobiDB-lite"/>
    </source>
</evidence>
<feature type="domain" description="EF-hand" evidence="4">
    <location>
        <begin position="514"/>
        <end position="549"/>
    </location>
</feature>
<feature type="compositionally biased region" description="Acidic residues" evidence="2">
    <location>
        <begin position="89"/>
        <end position="104"/>
    </location>
</feature>
<dbReference type="PROSITE" id="PS50222">
    <property type="entry name" value="EF_HAND_2"/>
    <property type="match status" value="1"/>
</dbReference>
<feature type="transmembrane region" description="Helical" evidence="3">
    <location>
        <begin position="280"/>
        <end position="304"/>
    </location>
</feature>
<keyword evidence="3" id="KW-1133">Transmembrane helix</keyword>
<dbReference type="Pfam" id="PF25886">
    <property type="entry name" value="Msy1"/>
    <property type="match status" value="1"/>
</dbReference>
<feature type="transmembrane region" description="Helical" evidence="3">
    <location>
        <begin position="143"/>
        <end position="164"/>
    </location>
</feature>
<proteinExistence type="predicted"/>
<organism evidence="5 6">
    <name type="scientific">Jimgerdemannia flammicorona</name>
    <dbReference type="NCBI Taxonomy" id="994334"/>
    <lineage>
        <taxon>Eukaryota</taxon>
        <taxon>Fungi</taxon>
        <taxon>Fungi incertae sedis</taxon>
        <taxon>Mucoromycota</taxon>
        <taxon>Mucoromycotina</taxon>
        <taxon>Endogonomycetes</taxon>
        <taxon>Endogonales</taxon>
        <taxon>Endogonaceae</taxon>
        <taxon>Jimgerdemannia</taxon>
    </lineage>
</organism>
<dbReference type="GO" id="GO:0005262">
    <property type="term" value="F:calcium channel activity"/>
    <property type="evidence" value="ECO:0007669"/>
    <property type="project" value="TreeGrafter"/>
</dbReference>
<feature type="region of interest" description="Disordered" evidence="2">
    <location>
        <begin position="1"/>
        <end position="128"/>
    </location>
</feature>
<dbReference type="PANTHER" id="PTHR31323:SF1">
    <property type="entry name" value="MECHANOSENSITIVE ION CHANNEL PROTEIN"/>
    <property type="match status" value="1"/>
</dbReference>
<protein>
    <recommendedName>
        <fullName evidence="4">EF-hand domain-containing protein</fullName>
    </recommendedName>
</protein>
<dbReference type="PANTHER" id="PTHR31323">
    <property type="entry name" value="MECHANOSENSITIVE ION CHANNEL PROTEIN MSY2"/>
    <property type="match status" value="1"/>
</dbReference>
<feature type="compositionally biased region" description="Low complexity" evidence="2">
    <location>
        <begin position="41"/>
        <end position="51"/>
    </location>
</feature>
<feature type="non-terminal residue" evidence="5">
    <location>
        <position position="626"/>
    </location>
</feature>
<evidence type="ECO:0000259" key="4">
    <source>
        <dbReference type="PROSITE" id="PS50222"/>
    </source>
</evidence>
<feature type="compositionally biased region" description="Polar residues" evidence="2">
    <location>
        <begin position="335"/>
        <end position="347"/>
    </location>
</feature>
<feature type="transmembrane region" description="Helical" evidence="3">
    <location>
        <begin position="240"/>
        <end position="260"/>
    </location>
</feature>
<dbReference type="SUPFAM" id="SSF47473">
    <property type="entry name" value="EF-hand"/>
    <property type="match status" value="1"/>
</dbReference>
<evidence type="ECO:0000256" key="3">
    <source>
        <dbReference type="SAM" id="Phobius"/>
    </source>
</evidence>
<feature type="compositionally biased region" description="Polar residues" evidence="2">
    <location>
        <begin position="13"/>
        <end position="29"/>
    </location>
</feature>
<feature type="transmembrane region" description="Helical" evidence="3">
    <location>
        <begin position="594"/>
        <end position="613"/>
    </location>
</feature>
<keyword evidence="3" id="KW-0812">Transmembrane</keyword>
<dbReference type="InterPro" id="IPR058650">
    <property type="entry name" value="Msy1/2-like"/>
</dbReference>
<dbReference type="PROSITE" id="PS00018">
    <property type="entry name" value="EF_HAND_1"/>
    <property type="match status" value="1"/>
</dbReference>
<sequence length="626" mass="70899">MNDSKKPVDARQSFRQSAFFSIPMQSDIQMQRPLPEHRDSANSISTSTSYSGGQPDPDPNNLQQSEAAPSSPLRNPTFIYDNSTTDTSSEFDWEEDGDSSPDDPNDAHGAHHNTNHRHRKSQSAPVPDSRPWWCKISPLTKQLMTGVAGSCVLMGVALFVNFLVPRPSEADFADPGFANVRNNVQAWIWWGAFVWSASLLSLWVVEATPNAVDYWARWITGKRSENVKSRLEYFIALKKCTKVIVTIAWCWGTWFFMIKFPYQSVGQHQKGYTQIVTNTWISLFIASIIWFAQKLAVQIIATNFHKTAYHERLKVNKAALRVLERLSKAEKSPRNTRSMDFNHSRSFTPRFKDTTNHPSDSEADLPAYRSQGGTPSRRASPKHTRNVTMDLPHPSTDALEITPAQPHTTFATYPLQRTANPTQNGLSQNSDAATIRQQAHRSHTTEILHQLHRRLQEIVVTERSERRRPTHRGSNRADVDSVPYARKVARKLFTALSRDDRDHLVVDDFAPYFKDRAEAERAFTTFDRDANGDISKREMKSAVLSIYSERRALSNSLRDLSQAVGKLDAIFSIVSAIFVLFSTLLVFNVDLMKLLVPLGSFMLALTFIFGNTAKNTFESILFLFVI</sequence>
<name>A0A433Q208_9FUNG</name>
<dbReference type="GO" id="GO:0006874">
    <property type="term" value="P:intracellular calcium ion homeostasis"/>
    <property type="evidence" value="ECO:0007669"/>
    <property type="project" value="TreeGrafter"/>
</dbReference>
<evidence type="ECO:0000313" key="6">
    <source>
        <dbReference type="Proteomes" id="UP000274822"/>
    </source>
</evidence>
<evidence type="ECO:0000256" key="1">
    <source>
        <dbReference type="ARBA" id="ARBA00022837"/>
    </source>
</evidence>
<dbReference type="GO" id="GO:0005509">
    <property type="term" value="F:calcium ion binding"/>
    <property type="evidence" value="ECO:0007669"/>
    <property type="project" value="InterPro"/>
</dbReference>
<dbReference type="InterPro" id="IPR002048">
    <property type="entry name" value="EF_hand_dom"/>
</dbReference>
<comment type="caution">
    <text evidence="5">The sequence shown here is derived from an EMBL/GenBank/DDBJ whole genome shotgun (WGS) entry which is preliminary data.</text>
</comment>
<feature type="region of interest" description="Disordered" evidence="2">
    <location>
        <begin position="329"/>
        <end position="392"/>
    </location>
</feature>
<feature type="transmembrane region" description="Helical" evidence="3">
    <location>
        <begin position="567"/>
        <end position="588"/>
    </location>
</feature>
<keyword evidence="3" id="KW-0472">Membrane</keyword>
<dbReference type="InterPro" id="IPR011992">
    <property type="entry name" value="EF-hand-dom_pair"/>
</dbReference>
<feature type="transmembrane region" description="Helical" evidence="3">
    <location>
        <begin position="184"/>
        <end position="205"/>
    </location>
</feature>
<dbReference type="AlphaFoldDB" id="A0A433Q208"/>
<feature type="compositionally biased region" description="Basic residues" evidence="2">
    <location>
        <begin position="110"/>
        <end position="121"/>
    </location>
</feature>
<dbReference type="EMBL" id="RBNJ01018584">
    <property type="protein sequence ID" value="RUS23788.1"/>
    <property type="molecule type" value="Genomic_DNA"/>
</dbReference>
<gene>
    <name evidence="5" type="ORF">BC938DRAFT_474627</name>
</gene>